<keyword evidence="1" id="KW-0175">Coiled coil</keyword>
<protein>
    <submittedName>
        <fullName evidence="2">Uncharacterized protein</fullName>
    </submittedName>
</protein>
<comment type="caution">
    <text evidence="2">The sequence shown here is derived from an EMBL/GenBank/DDBJ whole genome shotgun (WGS) entry which is preliminary data.</text>
</comment>
<dbReference type="AlphaFoldDB" id="A0A4S4D3P3"/>
<dbReference type="EMBL" id="SDRB02012918">
    <property type="protein sequence ID" value="THF96413.1"/>
    <property type="molecule type" value="Genomic_DNA"/>
</dbReference>
<dbReference type="Proteomes" id="UP000306102">
    <property type="component" value="Unassembled WGS sequence"/>
</dbReference>
<evidence type="ECO:0000256" key="1">
    <source>
        <dbReference type="SAM" id="Coils"/>
    </source>
</evidence>
<evidence type="ECO:0000313" key="2">
    <source>
        <dbReference type="EMBL" id="THF96413.1"/>
    </source>
</evidence>
<sequence>MHNSNQLDFSKFLIMESKNPTKSCSEWAALAYPHFLQLFPQSPGDFKTLDLDPEQVEDLMKNDWADFFYLVRNVAELTVDSPMDTLQDIFADIRDSEEKAFDCRFLRAKLGYLVKEADVAMAKLMAEIQEGEEYIREIEETHEELVNLEAKKKEKEQLNKEIQELMDRVKELDKDIQSLETKSKLKKDVAGATLI</sequence>
<reference evidence="2 3" key="1">
    <citation type="journal article" date="2018" name="Proc. Natl. Acad. Sci. U.S.A.">
        <title>Draft genome sequence of Camellia sinensis var. sinensis provides insights into the evolution of the tea genome and tea quality.</title>
        <authorList>
            <person name="Wei C."/>
            <person name="Yang H."/>
            <person name="Wang S."/>
            <person name="Zhao J."/>
            <person name="Liu C."/>
            <person name="Gao L."/>
            <person name="Xia E."/>
            <person name="Lu Y."/>
            <person name="Tai Y."/>
            <person name="She G."/>
            <person name="Sun J."/>
            <person name="Cao H."/>
            <person name="Tong W."/>
            <person name="Gao Q."/>
            <person name="Li Y."/>
            <person name="Deng W."/>
            <person name="Jiang X."/>
            <person name="Wang W."/>
            <person name="Chen Q."/>
            <person name="Zhang S."/>
            <person name="Li H."/>
            <person name="Wu J."/>
            <person name="Wang P."/>
            <person name="Li P."/>
            <person name="Shi C."/>
            <person name="Zheng F."/>
            <person name="Jian J."/>
            <person name="Huang B."/>
            <person name="Shan D."/>
            <person name="Shi M."/>
            <person name="Fang C."/>
            <person name="Yue Y."/>
            <person name="Li F."/>
            <person name="Li D."/>
            <person name="Wei S."/>
            <person name="Han B."/>
            <person name="Jiang C."/>
            <person name="Yin Y."/>
            <person name="Xia T."/>
            <person name="Zhang Z."/>
            <person name="Bennetzen J.L."/>
            <person name="Zhao S."/>
            <person name="Wan X."/>
        </authorList>
    </citation>
    <scope>NUCLEOTIDE SEQUENCE [LARGE SCALE GENOMIC DNA]</scope>
    <source>
        <strain evidence="3">cv. Shuchazao</strain>
        <tissue evidence="2">Leaf</tissue>
    </source>
</reference>
<name>A0A4S4D3P3_CAMSN</name>
<evidence type="ECO:0000313" key="3">
    <source>
        <dbReference type="Proteomes" id="UP000306102"/>
    </source>
</evidence>
<gene>
    <name evidence="2" type="ORF">TEA_015439</name>
</gene>
<accession>A0A4S4D3P3</accession>
<proteinExistence type="predicted"/>
<feature type="coiled-coil region" evidence="1">
    <location>
        <begin position="121"/>
        <end position="182"/>
    </location>
</feature>
<organism evidence="2 3">
    <name type="scientific">Camellia sinensis var. sinensis</name>
    <name type="common">China tea</name>
    <dbReference type="NCBI Taxonomy" id="542762"/>
    <lineage>
        <taxon>Eukaryota</taxon>
        <taxon>Viridiplantae</taxon>
        <taxon>Streptophyta</taxon>
        <taxon>Embryophyta</taxon>
        <taxon>Tracheophyta</taxon>
        <taxon>Spermatophyta</taxon>
        <taxon>Magnoliopsida</taxon>
        <taxon>eudicotyledons</taxon>
        <taxon>Gunneridae</taxon>
        <taxon>Pentapetalae</taxon>
        <taxon>asterids</taxon>
        <taxon>Ericales</taxon>
        <taxon>Theaceae</taxon>
        <taxon>Camellia</taxon>
    </lineage>
</organism>
<keyword evidence="3" id="KW-1185">Reference proteome</keyword>